<comment type="caution">
    <text evidence="2">The sequence shown here is derived from an EMBL/GenBank/DDBJ whole genome shotgun (WGS) entry which is preliminary data.</text>
</comment>
<dbReference type="InterPro" id="IPR011009">
    <property type="entry name" value="Kinase-like_dom_sf"/>
</dbReference>
<dbReference type="PANTHER" id="PTHR21064">
    <property type="entry name" value="AMINOGLYCOSIDE PHOSPHOTRANSFERASE DOMAIN-CONTAINING PROTEIN-RELATED"/>
    <property type="match status" value="1"/>
</dbReference>
<reference evidence="2 3" key="1">
    <citation type="submission" date="2017-01" db="EMBL/GenBank/DDBJ databases">
        <authorList>
            <person name="Varghese N."/>
            <person name="Submissions S."/>
        </authorList>
    </citation>
    <scope>NUCLEOTIDE SEQUENCE [LARGE SCALE GENOMIC DNA]</scope>
    <source>
        <strain evidence="2 3">DSM 2061</strain>
    </source>
</reference>
<name>A0ABY1KUE8_9FLAO</name>
<dbReference type="Proteomes" id="UP000185728">
    <property type="component" value="Unassembled WGS sequence"/>
</dbReference>
<evidence type="ECO:0000259" key="1">
    <source>
        <dbReference type="Pfam" id="PF01636"/>
    </source>
</evidence>
<evidence type="ECO:0000313" key="2">
    <source>
        <dbReference type="EMBL" id="SIS80577.1"/>
    </source>
</evidence>
<keyword evidence="2" id="KW-0418">Kinase</keyword>
<dbReference type="Gene3D" id="3.90.1200.10">
    <property type="match status" value="1"/>
</dbReference>
<gene>
    <name evidence="2" type="ORF">SAMN05421766_10444</name>
</gene>
<dbReference type="InterPro" id="IPR002575">
    <property type="entry name" value="Aminoglycoside_PTrfase"/>
</dbReference>
<dbReference type="Pfam" id="PF01636">
    <property type="entry name" value="APH"/>
    <property type="match status" value="1"/>
</dbReference>
<evidence type="ECO:0000313" key="3">
    <source>
        <dbReference type="Proteomes" id="UP000185728"/>
    </source>
</evidence>
<dbReference type="GO" id="GO:0016301">
    <property type="term" value="F:kinase activity"/>
    <property type="evidence" value="ECO:0007669"/>
    <property type="project" value="UniProtKB-KW"/>
</dbReference>
<sequence length="355" mass="40670">MDSYSQEKLNTLLGHFSVPKKNYLIKPLTDGLINDTFLVFDASTPLYILQRVNHLVFTDVDGLMNNIHHAFRYLHDTDYTKITLVKSNKDNSYHRTETGDYWRVMTYIDGSTAFNTTENPNIAYEAGKIIGKFNSLLQQAHLDDYIDTIPRFHDISLRKAQFESAIASANPEKLKTAEKAVDFTYKVLEILMALDLSQLPLRVCHNDTKLNNILFSKVTEKALCLIDLDTLMKGYFLFDFGDAIRTIANTAAEDEQDHGKIVFDETLFEAFVDGLAENGAFLTQKEIELLPWGAVLMPFLHGIRALTDFLNNNIYYKVAYENQNLDRGLSLYNFTQKALDRIGYMEKVLDEKLKK</sequence>
<protein>
    <submittedName>
        <fullName evidence="2">Ser/Thr protein kinase RdoA involved in Cpx stress response, MazF antagonist</fullName>
    </submittedName>
</protein>
<dbReference type="SUPFAM" id="SSF56112">
    <property type="entry name" value="Protein kinase-like (PK-like)"/>
    <property type="match status" value="1"/>
</dbReference>
<feature type="domain" description="Aminoglycoside phosphotransferase" evidence="1">
    <location>
        <begin position="25"/>
        <end position="257"/>
    </location>
</feature>
<organism evidence="2 3">
    <name type="scientific">Zobellia uliginosa</name>
    <dbReference type="NCBI Taxonomy" id="143224"/>
    <lineage>
        <taxon>Bacteria</taxon>
        <taxon>Pseudomonadati</taxon>
        <taxon>Bacteroidota</taxon>
        <taxon>Flavobacteriia</taxon>
        <taxon>Flavobacteriales</taxon>
        <taxon>Flavobacteriaceae</taxon>
        <taxon>Zobellia</taxon>
    </lineage>
</organism>
<proteinExistence type="predicted"/>
<keyword evidence="2" id="KW-0808">Transferase</keyword>
<accession>A0ABY1KUE8</accession>
<dbReference type="EMBL" id="FTOB01000004">
    <property type="protein sequence ID" value="SIS80577.1"/>
    <property type="molecule type" value="Genomic_DNA"/>
</dbReference>
<dbReference type="InterPro" id="IPR050249">
    <property type="entry name" value="Pseudomonas-type_ThrB"/>
</dbReference>
<dbReference type="PANTHER" id="PTHR21064:SF5">
    <property type="entry name" value="SLR1880 PROTEIN"/>
    <property type="match status" value="1"/>
</dbReference>
<keyword evidence="3" id="KW-1185">Reference proteome</keyword>